<evidence type="ECO:0000313" key="8">
    <source>
        <dbReference type="Proteomes" id="UP000059074"/>
    </source>
</evidence>
<dbReference type="EMBL" id="LMTR01000082">
    <property type="protein sequence ID" value="KWT65194.1"/>
    <property type="molecule type" value="Genomic_DNA"/>
</dbReference>
<dbReference type="STRING" id="121290.APY04_2943"/>
<sequence>MPLKGKYLARGALAVAVVALAVMALSSLALMTTAGQAIALRLASYFASGDGRTVAIGQLQGSLFSEGRIAEVVVGDSNGDWLFVRDIRFSWSPMRLLAGELDIAYVTVSHVDVLRAPEAQPADTTAAPPASDGSSSLPLVVIAARRLEISKVSLAEPLLGLAAELSIAARAELKDRSNALSLALEIQRLDGPGGSLTLSGDYNAASSVLRVQATASEPANGLIATALDLPEKPALDFKLNGDGPIDAWRAQWSMAAAQQPFLAGGARVDRSGAGHSFALQSEGYLQQLVPGTLAGVLAGKTTLSAAGTVSGEHVIGLQKLAIASDVLRVSATGGVDPAAPYFYGDIIAQLAPSASETDASAADDNDAGAPSRDASTQHEKGVPIKLGTGEVITLGSVDLRVSIPDRKAARQIDMLFDARSIEGPFGSVASVALSASGQQTAPTGASAFDVTAGKLQVVADGLASSDPALAKALGPKVELTAANVEHRQGTFAVNGARVIAAAVSATADITGTLETIAAKANIQLADLGHLSGYVGGSASGRAAFNATANVSRSDGAVSASLAGNAADVSLGTSALDGLLGGATQLEAKIAADANGRLTLQTLAVAGQNLAVNASGDGLDQLGADAATPLSRRGLFNRNGLKLNAEARIKDLARVSPELAGALRVTANLGGSASDLTTDVNISAENLWLRGKPVRGAAIAFAGSGPLTAHAGDLKISGDLDGTVIAGAGRVGQDAVGKVFADKLLLSLGTLRVAADVRVPPTGRASGQIDLDAPQLGVLSSLVGQPLSGSASAKVVMSASGEPAISIRANAPAVNAGTTKLSKLNANIDVLDYIDALRFSGVATVAAIDAGGTRISGLRFEAKDSAGASSFRVGAAIDGDGRLDVAGKLAQDGEASILTLSELKARLSGIATALDGPAKIVARNGDVNIERLILKADSGRIEVSGRVSGETLDIKADVKRLPASLANAFDDTLGLEGIIDGRAVVRGAASMPNADAKFKWTGAAAAATRAQFLPPLGVDLTVTMKDGTARADVEAGGAQGLKLKATGEYNIKAERINRAHLDGVVPLALGNAALADRDTRLSGTLRIKADASGPAKAPEVAGEAVLDGVQVNDPASGLKLVNVQGRANFTRTGLTIDRITANGDKGGTLALSGRVMMIENADPAINVKLEIDGLKFDDRQMMSGEVDGRLNVDGTLAALQAGGLVEIKRLDIIVPSQMPHSVSSLDLKHVNAQPDSYAGRMKPKVAERNSSPMAIRIDLGVEAANRIFVRGRGLDVQLGGSLRITGTADRPAAKGGFSTERGTLDILGRQLAFKHGRLIFTGDLEPSLDMEAVAEADGATISVFVSGPASAPKFRFSSSPALPEDEVVARLLFNKSLAKLSPMQLASLAGEIDKIGGLSSGPSTFDQVKGALGVDVLDVTTGANNSPEVSAGKYVDENTYVGVRQGSSASSSRVIIDHDLTKNLKARGELGADGNSKIGVGVEWDY</sequence>
<protein>
    <recommendedName>
        <fullName evidence="6">Translocation and assembly module TamB C-terminal domain-containing protein</fullName>
    </recommendedName>
</protein>
<dbReference type="GO" id="GO:0005886">
    <property type="term" value="C:plasma membrane"/>
    <property type="evidence" value="ECO:0007669"/>
    <property type="project" value="InterPro"/>
</dbReference>
<dbReference type="RefSeq" id="WP_068463803.1">
    <property type="nucleotide sequence ID" value="NZ_LMTR01000082.1"/>
</dbReference>
<feature type="domain" description="Translocation and assembly module TamB C-terminal" evidence="6">
    <location>
        <begin position="1137"/>
        <end position="1483"/>
    </location>
</feature>
<dbReference type="PANTHER" id="PTHR36985">
    <property type="entry name" value="TRANSLOCATION AND ASSEMBLY MODULE SUBUNIT TAMB"/>
    <property type="match status" value="1"/>
</dbReference>
<evidence type="ECO:0000259" key="6">
    <source>
        <dbReference type="Pfam" id="PF04357"/>
    </source>
</evidence>
<reference evidence="7 8" key="1">
    <citation type="submission" date="2015-10" db="EMBL/GenBank/DDBJ databases">
        <title>Transcriptomic analysis of a linuron degrading triple-species bacterial consortium.</title>
        <authorList>
            <person name="Albers P."/>
        </authorList>
    </citation>
    <scope>NUCLEOTIDE SEQUENCE [LARGE SCALE GENOMIC DNA]</scope>
    <source>
        <strain evidence="7 8">WDL6</strain>
    </source>
</reference>
<feature type="region of interest" description="Disordered" evidence="5">
    <location>
        <begin position="355"/>
        <end position="382"/>
    </location>
</feature>
<comment type="caution">
    <text evidence="7">The sequence shown here is derived from an EMBL/GenBank/DDBJ whole genome shotgun (WGS) entry which is preliminary data.</text>
</comment>
<comment type="subcellular location">
    <subcellularLocation>
        <location evidence="1">Membrane</location>
        <topology evidence="1">Single-pass membrane protein</topology>
    </subcellularLocation>
</comment>
<keyword evidence="8" id="KW-1185">Reference proteome</keyword>
<dbReference type="GO" id="GO:0097347">
    <property type="term" value="C:TAM protein secretion complex"/>
    <property type="evidence" value="ECO:0007669"/>
    <property type="project" value="TreeGrafter"/>
</dbReference>
<evidence type="ECO:0000256" key="2">
    <source>
        <dbReference type="ARBA" id="ARBA00022692"/>
    </source>
</evidence>
<evidence type="ECO:0000256" key="5">
    <source>
        <dbReference type="SAM" id="MobiDB-lite"/>
    </source>
</evidence>
<proteinExistence type="predicted"/>
<keyword evidence="3" id="KW-1133">Transmembrane helix</keyword>
<name>A0A109BAH2_HYPSL</name>
<keyword evidence="2" id="KW-0812">Transmembrane</keyword>
<dbReference type="PATRIC" id="fig|121290.4.peg.544"/>
<dbReference type="PANTHER" id="PTHR36985:SF1">
    <property type="entry name" value="TRANSLOCATION AND ASSEMBLY MODULE SUBUNIT TAMB"/>
    <property type="match status" value="1"/>
</dbReference>
<dbReference type="Pfam" id="PF04357">
    <property type="entry name" value="TamB"/>
    <property type="match status" value="1"/>
</dbReference>
<organism evidence="7 8">
    <name type="scientific">Hyphomicrobium sulfonivorans</name>
    <dbReference type="NCBI Taxonomy" id="121290"/>
    <lineage>
        <taxon>Bacteria</taxon>
        <taxon>Pseudomonadati</taxon>
        <taxon>Pseudomonadota</taxon>
        <taxon>Alphaproteobacteria</taxon>
        <taxon>Hyphomicrobiales</taxon>
        <taxon>Hyphomicrobiaceae</taxon>
        <taxon>Hyphomicrobium</taxon>
    </lineage>
</organism>
<dbReference type="GO" id="GO:0009306">
    <property type="term" value="P:protein secretion"/>
    <property type="evidence" value="ECO:0007669"/>
    <property type="project" value="InterPro"/>
</dbReference>
<accession>A0A109BAH2</accession>
<evidence type="ECO:0000256" key="3">
    <source>
        <dbReference type="ARBA" id="ARBA00022989"/>
    </source>
</evidence>
<dbReference type="Proteomes" id="UP000059074">
    <property type="component" value="Unassembled WGS sequence"/>
</dbReference>
<gene>
    <name evidence="7" type="ORF">APY04_2943</name>
</gene>
<dbReference type="InterPro" id="IPR007452">
    <property type="entry name" value="TamB_C"/>
</dbReference>
<keyword evidence="4" id="KW-0472">Membrane</keyword>
<evidence type="ECO:0000313" key="7">
    <source>
        <dbReference type="EMBL" id="KWT65194.1"/>
    </source>
</evidence>
<evidence type="ECO:0000256" key="4">
    <source>
        <dbReference type="ARBA" id="ARBA00023136"/>
    </source>
</evidence>
<dbReference type="OrthoDB" id="7784409at2"/>
<evidence type="ECO:0000256" key="1">
    <source>
        <dbReference type="ARBA" id="ARBA00004167"/>
    </source>
</evidence>